<keyword evidence="1" id="KW-0812">Transmembrane</keyword>
<organism evidence="2 3">
    <name type="scientific">Metasolibacillus meyeri</name>
    <dbReference type="NCBI Taxonomy" id="1071052"/>
    <lineage>
        <taxon>Bacteria</taxon>
        <taxon>Bacillati</taxon>
        <taxon>Bacillota</taxon>
        <taxon>Bacilli</taxon>
        <taxon>Bacillales</taxon>
        <taxon>Caryophanaceae</taxon>
        <taxon>Metasolibacillus</taxon>
    </lineage>
</organism>
<evidence type="ECO:0008006" key="4">
    <source>
        <dbReference type="Google" id="ProtNLM"/>
    </source>
</evidence>
<gene>
    <name evidence="2" type="ORF">P9B03_19220</name>
</gene>
<feature type="transmembrane region" description="Helical" evidence="1">
    <location>
        <begin position="86"/>
        <end position="104"/>
    </location>
</feature>
<proteinExistence type="predicted"/>
<feature type="transmembrane region" description="Helical" evidence="1">
    <location>
        <begin position="140"/>
        <end position="162"/>
    </location>
</feature>
<evidence type="ECO:0000313" key="2">
    <source>
        <dbReference type="EMBL" id="MEC1180597.1"/>
    </source>
</evidence>
<dbReference type="Proteomes" id="UP001344888">
    <property type="component" value="Unassembled WGS sequence"/>
</dbReference>
<dbReference type="EMBL" id="JARSFG010000035">
    <property type="protein sequence ID" value="MEC1180597.1"/>
    <property type="molecule type" value="Genomic_DNA"/>
</dbReference>
<keyword evidence="3" id="KW-1185">Reference proteome</keyword>
<keyword evidence="1" id="KW-1133">Transmembrane helix</keyword>
<dbReference type="RefSeq" id="WP_326125117.1">
    <property type="nucleotide sequence ID" value="NZ_JARSFG010000035.1"/>
</dbReference>
<protein>
    <recommendedName>
        <fullName evidence="4">DUF2975 domain-containing protein</fullName>
    </recommendedName>
</protein>
<evidence type="ECO:0000313" key="3">
    <source>
        <dbReference type="Proteomes" id="UP001344888"/>
    </source>
</evidence>
<dbReference type="AlphaFoldDB" id="A0AAW9NVK1"/>
<sequence length="171" mass="19673">MIRGEKVSKLSLFFYSLSVVVTIIICYLINYLTEPVLAENSKSNISNGNPGLFPLIFLTPFLLILIVGTFKVTYTFAKRTLQTIQFKIIIVFSLIVSSIIYFFTFKEAQKLRLLIFDNNDSVTKIDEIPLLNIYSNSTFFNGWTLIALLFTIIFIAHCSVLMKQKIRKYTK</sequence>
<reference evidence="2 3" key="1">
    <citation type="submission" date="2023-03" db="EMBL/GenBank/DDBJ databases">
        <title>Bacillus Genome Sequencing.</title>
        <authorList>
            <person name="Dunlap C."/>
        </authorList>
    </citation>
    <scope>NUCLEOTIDE SEQUENCE [LARGE SCALE GENOMIC DNA]</scope>
    <source>
        <strain evidence="2 3">B-59205</strain>
    </source>
</reference>
<name>A0AAW9NVK1_9BACL</name>
<accession>A0AAW9NVK1</accession>
<feature type="transmembrane region" description="Helical" evidence="1">
    <location>
        <begin position="52"/>
        <end position="74"/>
    </location>
</feature>
<evidence type="ECO:0000256" key="1">
    <source>
        <dbReference type="SAM" id="Phobius"/>
    </source>
</evidence>
<comment type="caution">
    <text evidence="2">The sequence shown here is derived from an EMBL/GenBank/DDBJ whole genome shotgun (WGS) entry which is preliminary data.</text>
</comment>
<feature type="transmembrane region" description="Helical" evidence="1">
    <location>
        <begin position="12"/>
        <end position="32"/>
    </location>
</feature>
<keyword evidence="1" id="KW-0472">Membrane</keyword>